<organism evidence="2 3">
    <name type="scientific">Rhizobium oryziradicis</name>
    <dbReference type="NCBI Taxonomy" id="1867956"/>
    <lineage>
        <taxon>Bacteria</taxon>
        <taxon>Pseudomonadati</taxon>
        <taxon>Pseudomonadota</taxon>
        <taxon>Alphaproteobacteria</taxon>
        <taxon>Hyphomicrobiales</taxon>
        <taxon>Rhizobiaceae</taxon>
        <taxon>Rhizobium/Agrobacterium group</taxon>
        <taxon>Rhizobium</taxon>
    </lineage>
</organism>
<dbReference type="AlphaFoldDB" id="A0A1Q8ZRZ4"/>
<comment type="caution">
    <text evidence="2">The sequence shown here is derived from an EMBL/GenBank/DDBJ whole genome shotgun (WGS) entry which is preliminary data.</text>
</comment>
<keyword evidence="3" id="KW-1185">Reference proteome</keyword>
<evidence type="ECO:0000313" key="2">
    <source>
        <dbReference type="EMBL" id="OLP44702.1"/>
    </source>
</evidence>
<dbReference type="OrthoDB" id="8303468at2"/>
<gene>
    <name evidence="2" type="ORF">BJF95_09430</name>
</gene>
<dbReference type="EMBL" id="MKIM01000027">
    <property type="protein sequence ID" value="OLP44702.1"/>
    <property type="molecule type" value="Genomic_DNA"/>
</dbReference>
<accession>A0A1Q8ZRZ4</accession>
<keyword evidence="1" id="KW-0732">Signal</keyword>
<proteinExistence type="predicted"/>
<feature type="signal peptide" evidence="1">
    <location>
        <begin position="1"/>
        <end position="18"/>
    </location>
</feature>
<dbReference type="Proteomes" id="UP000186894">
    <property type="component" value="Unassembled WGS sequence"/>
</dbReference>
<evidence type="ECO:0000313" key="3">
    <source>
        <dbReference type="Proteomes" id="UP000186894"/>
    </source>
</evidence>
<reference evidence="2 3" key="1">
    <citation type="submission" date="2016-09" db="EMBL/GenBank/DDBJ databases">
        <title>Rhizobium oryziradicis sp. nov., isolated from the root of rice.</title>
        <authorList>
            <person name="Zhao J."/>
            <person name="Zhang X."/>
        </authorList>
    </citation>
    <scope>NUCLEOTIDE SEQUENCE [LARGE SCALE GENOMIC DNA]</scope>
    <source>
        <strain evidence="2 3">N19</strain>
    </source>
</reference>
<feature type="chain" id="PRO_5013385304" evidence="1">
    <location>
        <begin position="19"/>
        <end position="83"/>
    </location>
</feature>
<evidence type="ECO:0000256" key="1">
    <source>
        <dbReference type="SAM" id="SignalP"/>
    </source>
</evidence>
<dbReference type="STRING" id="1867956.BJF95_09430"/>
<dbReference type="RefSeq" id="WP_139317515.1">
    <property type="nucleotide sequence ID" value="NZ_MKIM01000027.1"/>
</dbReference>
<protein>
    <submittedName>
        <fullName evidence="2">Uncharacterized protein</fullName>
    </submittedName>
</protein>
<name>A0A1Q8ZRZ4_9HYPH</name>
<sequence>MKTIIPALVMTTALLVAAQPGYASSTTPQGVCAKEGVIARCDTAKPAQQPIKHTKHVKHRGKNIDPITTCSMGKKTPCVPLKK</sequence>